<proteinExistence type="inferred from homology"/>
<feature type="compositionally biased region" description="Pro residues" evidence="10">
    <location>
        <begin position="263"/>
        <end position="289"/>
    </location>
</feature>
<dbReference type="AlphaFoldDB" id="A0A9W7C677"/>
<evidence type="ECO:0000256" key="2">
    <source>
        <dbReference type="ARBA" id="ARBA00004305"/>
    </source>
</evidence>
<keyword evidence="8 9" id="KW-0012">Acyltransferase</keyword>
<keyword evidence="7" id="KW-0496">Mitochondrion</keyword>
<evidence type="ECO:0000256" key="6">
    <source>
        <dbReference type="ARBA" id="ARBA00022946"/>
    </source>
</evidence>
<protein>
    <recommendedName>
        <fullName evidence="9">Dihydrolipoamide acetyltransferase component of pyruvate dehydrogenase complex</fullName>
        <ecNumber evidence="9">2.3.1.-</ecNumber>
    </recommendedName>
</protein>
<dbReference type="InterPro" id="IPR000089">
    <property type="entry name" value="Biotin_lipoyl"/>
</dbReference>
<evidence type="ECO:0000256" key="9">
    <source>
        <dbReference type="RuleBase" id="RU003423"/>
    </source>
</evidence>
<dbReference type="Proteomes" id="UP001165160">
    <property type="component" value="Unassembled WGS sequence"/>
</dbReference>
<evidence type="ECO:0000256" key="7">
    <source>
        <dbReference type="ARBA" id="ARBA00023128"/>
    </source>
</evidence>
<evidence type="ECO:0000259" key="12">
    <source>
        <dbReference type="PROSITE" id="PS51826"/>
    </source>
</evidence>
<dbReference type="Pfam" id="PF00198">
    <property type="entry name" value="2-oxoacid_dh"/>
    <property type="match status" value="1"/>
</dbReference>
<dbReference type="PANTHER" id="PTHR43178:SF5">
    <property type="entry name" value="LIPOAMIDE ACYLTRANSFERASE COMPONENT OF BRANCHED-CHAIN ALPHA-KETO ACID DEHYDROGENASE COMPLEX, MITOCHONDRIAL"/>
    <property type="match status" value="1"/>
</dbReference>
<feature type="region of interest" description="Disordered" evidence="10">
    <location>
        <begin position="262"/>
        <end position="296"/>
    </location>
</feature>
<dbReference type="InterPro" id="IPR036625">
    <property type="entry name" value="E3-bd_dom_sf"/>
</dbReference>
<evidence type="ECO:0000259" key="11">
    <source>
        <dbReference type="PROSITE" id="PS50968"/>
    </source>
</evidence>
<evidence type="ECO:0000256" key="5">
    <source>
        <dbReference type="ARBA" id="ARBA00022823"/>
    </source>
</evidence>
<gene>
    <name evidence="13" type="ORF">TrVE_jg12232</name>
</gene>
<dbReference type="PROSITE" id="PS51826">
    <property type="entry name" value="PSBD"/>
    <property type="match status" value="1"/>
</dbReference>
<evidence type="ECO:0000256" key="1">
    <source>
        <dbReference type="ARBA" id="ARBA00001938"/>
    </source>
</evidence>
<feature type="domain" description="Lipoyl-binding" evidence="11">
    <location>
        <begin position="89"/>
        <end position="164"/>
    </location>
</feature>
<sequence length="524" mass="55806">MRTFQSKFNAPITRIISASSGCSSSTISTKVRGTHFVRTFVMSQSFTTKTDKYDNNNNQKTSKASFAPASFGVSSFGASFRSFSTQPNTIPFLLADIGEGIAEVELLQWFVEPGDEVKQFDRICEVQSDKATVEITSRYDGKVSSLHGEVGGMMNVGEPLMHIEVVGGEGGGSDGASDKSETIASAVPGEMKEQLTIPSADGDHGAARSFEGHSTGKVKTTPVVRKLAREHGIDLTTVVGTGPKGRVLKEDVLSLLGGSPIVNVPPPSPSTPSTPSSAPVPAPSLPPPITGERREPVRGMSRLMIKSMNASLKIPHFGYSDEIDVSKLMDLRNQLKPAAEAKGVKLSYMPIMIKAASLALTEFPIINSSLSPDESEIIYHNAHNIGLAMDTPRGLVVPNIKSVQTLSVFDIARELGRLQQDGQTGSGIKEADLKGSTFTLSNIGAIGGTYMSPVISSPQVAIGALGKIQTLPRFDSDGNVKAAKIMEVSWAGDHRTVDGATMARFSNAWKEMLENPALLLANMK</sequence>
<dbReference type="FunFam" id="2.40.50.100:FF:000013">
    <property type="entry name" value="Dihydrolipoamide acetyltransferase component of pyruvate dehydrogenase complex"/>
    <property type="match status" value="1"/>
</dbReference>
<organism evidence="13 14">
    <name type="scientific">Triparma verrucosa</name>
    <dbReference type="NCBI Taxonomy" id="1606542"/>
    <lineage>
        <taxon>Eukaryota</taxon>
        <taxon>Sar</taxon>
        <taxon>Stramenopiles</taxon>
        <taxon>Ochrophyta</taxon>
        <taxon>Bolidophyceae</taxon>
        <taxon>Parmales</taxon>
        <taxon>Triparmaceae</taxon>
        <taxon>Triparma</taxon>
    </lineage>
</organism>
<dbReference type="EC" id="2.3.1.-" evidence="9"/>
<dbReference type="GO" id="GO:0031405">
    <property type="term" value="F:lipoic acid binding"/>
    <property type="evidence" value="ECO:0007669"/>
    <property type="project" value="TreeGrafter"/>
</dbReference>
<evidence type="ECO:0000256" key="8">
    <source>
        <dbReference type="ARBA" id="ARBA00023315"/>
    </source>
</evidence>
<dbReference type="PANTHER" id="PTHR43178">
    <property type="entry name" value="DIHYDROLIPOAMIDE ACETYLTRANSFERASE COMPONENT OF PYRUVATE DEHYDROGENASE COMPLEX"/>
    <property type="match status" value="1"/>
</dbReference>
<dbReference type="PROSITE" id="PS50968">
    <property type="entry name" value="BIOTINYL_LIPOYL"/>
    <property type="match status" value="1"/>
</dbReference>
<dbReference type="InterPro" id="IPR023213">
    <property type="entry name" value="CAT-like_dom_sf"/>
</dbReference>
<evidence type="ECO:0000313" key="14">
    <source>
        <dbReference type="Proteomes" id="UP001165160"/>
    </source>
</evidence>
<evidence type="ECO:0000256" key="10">
    <source>
        <dbReference type="SAM" id="MobiDB-lite"/>
    </source>
</evidence>
<accession>A0A9W7C677</accession>
<dbReference type="InterPro" id="IPR003016">
    <property type="entry name" value="2-oxoA_DH_lipoyl-BS"/>
</dbReference>
<dbReference type="Pfam" id="PF02817">
    <property type="entry name" value="E3_binding"/>
    <property type="match status" value="1"/>
</dbReference>
<keyword evidence="5 9" id="KW-0450">Lipoyl</keyword>
<dbReference type="GO" id="GO:0016407">
    <property type="term" value="F:acetyltransferase activity"/>
    <property type="evidence" value="ECO:0007669"/>
    <property type="project" value="TreeGrafter"/>
</dbReference>
<reference evidence="14" key="1">
    <citation type="journal article" date="2023" name="Commun. Biol.">
        <title>Genome analysis of Parmales, the sister group of diatoms, reveals the evolutionary specialization of diatoms from phago-mixotrophs to photoautotrophs.</title>
        <authorList>
            <person name="Ban H."/>
            <person name="Sato S."/>
            <person name="Yoshikawa S."/>
            <person name="Yamada K."/>
            <person name="Nakamura Y."/>
            <person name="Ichinomiya M."/>
            <person name="Sato N."/>
            <person name="Blanc-Mathieu R."/>
            <person name="Endo H."/>
            <person name="Kuwata A."/>
            <person name="Ogata H."/>
        </authorList>
    </citation>
    <scope>NUCLEOTIDE SEQUENCE [LARGE SCALE GENOMIC DNA]</scope>
    <source>
        <strain evidence="14">NIES 3699</strain>
    </source>
</reference>
<dbReference type="CDD" id="cd06849">
    <property type="entry name" value="lipoyl_domain"/>
    <property type="match status" value="1"/>
</dbReference>
<dbReference type="InterPro" id="IPR050743">
    <property type="entry name" value="2-oxoacid_DH_E2_comp"/>
</dbReference>
<keyword evidence="6" id="KW-0809">Transit peptide</keyword>
<name>A0A9W7C677_9STRA</name>
<feature type="domain" description="Peripheral subunit-binding (PSBD)" evidence="12">
    <location>
        <begin position="219"/>
        <end position="256"/>
    </location>
</feature>
<dbReference type="InterPro" id="IPR001078">
    <property type="entry name" value="2-oxoacid_DH_actylTfrase"/>
</dbReference>
<keyword evidence="4 9" id="KW-0808">Transferase</keyword>
<dbReference type="InterPro" id="IPR011053">
    <property type="entry name" value="Single_hybrid_motif"/>
</dbReference>
<comment type="cofactor">
    <cofactor evidence="1 9">
        <name>(R)-lipoate</name>
        <dbReference type="ChEBI" id="CHEBI:83088"/>
    </cofactor>
</comment>
<dbReference type="GO" id="GO:0005759">
    <property type="term" value="C:mitochondrial matrix"/>
    <property type="evidence" value="ECO:0007669"/>
    <property type="project" value="UniProtKB-SubCell"/>
</dbReference>
<dbReference type="Gene3D" id="2.40.50.100">
    <property type="match status" value="1"/>
</dbReference>
<evidence type="ECO:0000256" key="3">
    <source>
        <dbReference type="ARBA" id="ARBA00007317"/>
    </source>
</evidence>
<dbReference type="FunFam" id="3.30.559.10:FF:000027">
    <property type="entry name" value="Dihydrolipoamide acetyltransferase component of pyruvate dehydrogenase complex"/>
    <property type="match status" value="1"/>
</dbReference>
<evidence type="ECO:0000256" key="4">
    <source>
        <dbReference type="ARBA" id="ARBA00022679"/>
    </source>
</evidence>
<comment type="caution">
    <text evidence="13">The sequence shown here is derived from an EMBL/GenBank/DDBJ whole genome shotgun (WGS) entry which is preliminary data.</text>
</comment>
<evidence type="ECO:0000313" key="13">
    <source>
        <dbReference type="EMBL" id="GMI00396.1"/>
    </source>
</evidence>
<dbReference type="SUPFAM" id="SSF47005">
    <property type="entry name" value="Peripheral subunit-binding domain of 2-oxo acid dehydrogenase complex"/>
    <property type="match status" value="1"/>
</dbReference>
<keyword evidence="14" id="KW-1185">Reference proteome</keyword>
<dbReference type="SUPFAM" id="SSF51230">
    <property type="entry name" value="Single hybrid motif"/>
    <property type="match status" value="1"/>
</dbReference>
<comment type="similarity">
    <text evidence="3 9">Belongs to the 2-oxoacid dehydrogenase family.</text>
</comment>
<dbReference type="Pfam" id="PF00364">
    <property type="entry name" value="Biotin_lipoyl"/>
    <property type="match status" value="1"/>
</dbReference>
<comment type="subcellular location">
    <subcellularLocation>
        <location evidence="2">Mitochondrion matrix</location>
    </subcellularLocation>
</comment>
<dbReference type="Gene3D" id="3.30.559.10">
    <property type="entry name" value="Chloramphenicol acetyltransferase-like domain"/>
    <property type="match status" value="1"/>
</dbReference>
<dbReference type="InterPro" id="IPR004167">
    <property type="entry name" value="PSBD"/>
</dbReference>
<dbReference type="PROSITE" id="PS00189">
    <property type="entry name" value="LIPOYL"/>
    <property type="match status" value="1"/>
</dbReference>
<dbReference type="Gene3D" id="4.10.320.10">
    <property type="entry name" value="E3-binding domain"/>
    <property type="match status" value="1"/>
</dbReference>
<dbReference type="EMBL" id="BRXX01000247">
    <property type="protein sequence ID" value="GMI00396.1"/>
    <property type="molecule type" value="Genomic_DNA"/>
</dbReference>
<dbReference type="SUPFAM" id="SSF52777">
    <property type="entry name" value="CoA-dependent acyltransferases"/>
    <property type="match status" value="1"/>
</dbReference>